<name>A0A2K3NPE0_TRIPR</name>
<feature type="compositionally biased region" description="Acidic residues" evidence="7">
    <location>
        <begin position="732"/>
        <end position="745"/>
    </location>
</feature>
<protein>
    <submittedName>
        <fullName evidence="9">Putative SWAP (Suppressor-of-white-APricot)/surp domain protein</fullName>
    </submittedName>
</protein>
<feature type="compositionally biased region" description="Basic residues" evidence="7">
    <location>
        <begin position="717"/>
        <end position="726"/>
    </location>
</feature>
<feature type="compositionally biased region" description="Polar residues" evidence="7">
    <location>
        <begin position="921"/>
        <end position="933"/>
    </location>
</feature>
<evidence type="ECO:0000313" key="10">
    <source>
        <dbReference type="Proteomes" id="UP000236291"/>
    </source>
</evidence>
<feature type="region of interest" description="Disordered" evidence="7">
    <location>
        <begin position="342"/>
        <end position="366"/>
    </location>
</feature>
<feature type="compositionally biased region" description="Basic and acidic residues" evidence="7">
    <location>
        <begin position="896"/>
        <end position="916"/>
    </location>
</feature>
<evidence type="ECO:0000256" key="3">
    <source>
        <dbReference type="ARBA" id="ARBA00022884"/>
    </source>
</evidence>
<dbReference type="InterPro" id="IPR019147">
    <property type="entry name" value="SWAP_N_domain"/>
</dbReference>
<dbReference type="Gene3D" id="1.10.10.790">
    <property type="entry name" value="Surp module"/>
    <property type="match status" value="2"/>
</dbReference>
<dbReference type="InterPro" id="IPR035967">
    <property type="entry name" value="SWAP/Surp_sf"/>
</dbReference>
<dbReference type="Pfam" id="PF09750">
    <property type="entry name" value="DRY_EERY"/>
    <property type="match status" value="1"/>
</dbReference>
<dbReference type="EMBL" id="ASHM01000535">
    <property type="protein sequence ID" value="PNY04901.1"/>
    <property type="molecule type" value="Genomic_DNA"/>
</dbReference>
<keyword evidence="2" id="KW-0677">Repeat</keyword>
<feature type="compositionally biased region" description="Basic and acidic residues" evidence="7">
    <location>
        <begin position="766"/>
        <end position="778"/>
    </location>
</feature>
<evidence type="ECO:0000256" key="2">
    <source>
        <dbReference type="ARBA" id="ARBA00022737"/>
    </source>
</evidence>
<feature type="compositionally biased region" description="Low complexity" evidence="7">
    <location>
        <begin position="557"/>
        <end position="569"/>
    </location>
</feature>
<feature type="compositionally biased region" description="Basic residues" evidence="7">
    <location>
        <begin position="873"/>
        <end position="883"/>
    </location>
</feature>
<feature type="compositionally biased region" description="Basic and acidic residues" evidence="7">
    <location>
        <begin position="787"/>
        <end position="810"/>
    </location>
</feature>
<dbReference type="SMART" id="SM01141">
    <property type="entry name" value="DRY_EERY"/>
    <property type="match status" value="1"/>
</dbReference>
<accession>A0A2K3NPE0</accession>
<comment type="caution">
    <text evidence="9">The sequence shown here is derived from an EMBL/GenBank/DDBJ whole genome shotgun (WGS) entry which is preliminary data.</text>
</comment>
<organism evidence="9 10">
    <name type="scientific">Trifolium pratense</name>
    <name type="common">Red clover</name>
    <dbReference type="NCBI Taxonomy" id="57577"/>
    <lineage>
        <taxon>Eukaryota</taxon>
        <taxon>Viridiplantae</taxon>
        <taxon>Streptophyta</taxon>
        <taxon>Embryophyta</taxon>
        <taxon>Tracheophyta</taxon>
        <taxon>Spermatophyta</taxon>
        <taxon>Magnoliopsida</taxon>
        <taxon>eudicotyledons</taxon>
        <taxon>Gunneridae</taxon>
        <taxon>Pentapetalae</taxon>
        <taxon>rosids</taxon>
        <taxon>fabids</taxon>
        <taxon>Fabales</taxon>
        <taxon>Fabaceae</taxon>
        <taxon>Papilionoideae</taxon>
        <taxon>50 kb inversion clade</taxon>
        <taxon>NPAAA clade</taxon>
        <taxon>Hologalegina</taxon>
        <taxon>IRL clade</taxon>
        <taxon>Trifolieae</taxon>
        <taxon>Trifolium</taxon>
    </lineage>
</organism>
<keyword evidence="4" id="KW-0805">Transcription regulation</keyword>
<feature type="region of interest" description="Disordered" evidence="7">
    <location>
        <begin position="549"/>
        <end position="569"/>
    </location>
</feature>
<dbReference type="SMART" id="SM00648">
    <property type="entry name" value="SWAP"/>
    <property type="match status" value="2"/>
</dbReference>
<evidence type="ECO:0000256" key="5">
    <source>
        <dbReference type="ARBA" id="ARBA00023163"/>
    </source>
</evidence>
<keyword evidence="5" id="KW-0804">Transcription</keyword>
<keyword evidence="6" id="KW-0508">mRNA splicing</keyword>
<feature type="compositionally biased region" description="Basic residues" evidence="7">
    <location>
        <begin position="749"/>
        <end position="765"/>
    </location>
</feature>
<dbReference type="Pfam" id="PF01805">
    <property type="entry name" value="Surp"/>
    <property type="match status" value="2"/>
</dbReference>
<dbReference type="GO" id="GO:0003723">
    <property type="term" value="F:RNA binding"/>
    <property type="evidence" value="ECO:0007669"/>
    <property type="project" value="UniProtKB-KW"/>
</dbReference>
<dbReference type="PANTHER" id="PTHR13161:SF15">
    <property type="entry name" value="SPLICING FACTOR, SUPPRESSOR OF WHITE-APRICOT HOMOLOG"/>
    <property type="match status" value="1"/>
</dbReference>
<dbReference type="AlphaFoldDB" id="A0A2K3NPE0"/>
<dbReference type="SUPFAM" id="SSF109905">
    <property type="entry name" value="Surp module (SWAP domain)"/>
    <property type="match status" value="2"/>
</dbReference>
<reference evidence="9 10" key="1">
    <citation type="journal article" date="2014" name="Am. J. Bot.">
        <title>Genome assembly and annotation for red clover (Trifolium pratense; Fabaceae).</title>
        <authorList>
            <person name="Istvanek J."/>
            <person name="Jaros M."/>
            <person name="Krenek A."/>
            <person name="Repkova J."/>
        </authorList>
    </citation>
    <scope>NUCLEOTIDE SEQUENCE [LARGE SCALE GENOMIC DNA]</scope>
    <source>
        <strain evidence="10">cv. Tatra</strain>
        <tissue evidence="9">Young leaves</tissue>
    </source>
</reference>
<feature type="compositionally biased region" description="Basic and acidic residues" evidence="7">
    <location>
        <begin position="817"/>
        <end position="826"/>
    </location>
</feature>
<feature type="region of interest" description="Disordered" evidence="7">
    <location>
        <begin position="642"/>
        <end position="933"/>
    </location>
</feature>
<reference evidence="9 10" key="2">
    <citation type="journal article" date="2017" name="Front. Plant Sci.">
        <title>Gene Classification and Mining of Molecular Markers Useful in Red Clover (Trifolium pratense) Breeding.</title>
        <authorList>
            <person name="Istvanek J."/>
            <person name="Dluhosova J."/>
            <person name="Dluhos P."/>
            <person name="Patkova L."/>
            <person name="Nedelnik J."/>
            <person name="Repkova J."/>
        </authorList>
    </citation>
    <scope>NUCLEOTIDE SEQUENCE [LARGE SCALE GENOMIC DNA]</scope>
    <source>
        <strain evidence="10">cv. Tatra</strain>
        <tissue evidence="9">Young leaves</tissue>
    </source>
</reference>
<dbReference type="InterPro" id="IPR000061">
    <property type="entry name" value="Surp"/>
</dbReference>
<dbReference type="STRING" id="57577.A0A2K3NPE0"/>
<dbReference type="PANTHER" id="PTHR13161">
    <property type="entry name" value="SPLICING FACTOR SUPPRESSOR OF WHITE APRICOT"/>
    <property type="match status" value="1"/>
</dbReference>
<dbReference type="InterPro" id="IPR040397">
    <property type="entry name" value="SWAP"/>
</dbReference>
<feature type="region of interest" description="Disordered" evidence="7">
    <location>
        <begin position="297"/>
        <end position="316"/>
    </location>
</feature>
<proteinExistence type="predicted"/>
<evidence type="ECO:0000313" key="9">
    <source>
        <dbReference type="EMBL" id="PNY04901.1"/>
    </source>
</evidence>
<keyword evidence="3" id="KW-0694">RNA-binding</keyword>
<keyword evidence="1" id="KW-0507">mRNA processing</keyword>
<dbReference type="Proteomes" id="UP000236291">
    <property type="component" value="Unassembled WGS sequence"/>
</dbReference>
<dbReference type="GO" id="GO:0000395">
    <property type="term" value="P:mRNA 5'-splice site recognition"/>
    <property type="evidence" value="ECO:0007669"/>
    <property type="project" value="TreeGrafter"/>
</dbReference>
<dbReference type="FunFam" id="1.10.10.790:FF:000002">
    <property type="entry name" value="Splicing factor 3A subunit 1"/>
    <property type="match status" value="1"/>
</dbReference>
<evidence type="ECO:0000256" key="6">
    <source>
        <dbReference type="ARBA" id="ARBA00023187"/>
    </source>
</evidence>
<evidence type="ECO:0000256" key="4">
    <source>
        <dbReference type="ARBA" id="ARBA00023015"/>
    </source>
</evidence>
<gene>
    <name evidence="9" type="ORF">L195_g001333</name>
</gene>
<feature type="domain" description="SURP motif" evidence="8">
    <location>
        <begin position="389"/>
        <end position="431"/>
    </location>
</feature>
<evidence type="ECO:0000256" key="1">
    <source>
        <dbReference type="ARBA" id="ARBA00022664"/>
    </source>
</evidence>
<feature type="domain" description="SURP motif" evidence="8">
    <location>
        <begin position="181"/>
        <end position="223"/>
    </location>
</feature>
<evidence type="ECO:0000259" key="8">
    <source>
        <dbReference type="PROSITE" id="PS50128"/>
    </source>
</evidence>
<sequence>MDLEVVGRHAMLFDDDGMAAFVNSPEALIDWNSLSIDRYDVRHLLSGPIPPRLKRRPHPPSSIEADLDHQRYLDLPSSPPHEQSHEQSQGCNLICYGSCVRLQVRMFITGFHFFSFVGVSAITVLGAVNPSGYRAVAFSYENSSVSTETKDTDTESSFRPNFPVPESLLNNLPPNEKLHQIISRTAMFVSKNGSQSEIILRVKQGDNPTFGFLMPDHHLHPYFRFLVDHQELLKVDKVNVHSALDKNRSQGLDQTGGALSLLGSVYGDGEDEDGTTEKTSDLEKHTHVGAVDAATTYASPGTEQAEASSDAAKKVGSISKNQIPLKEKVAVIKRNQSISNVKTATSARAKTGDTSDSGSNGANKLQTSVPSTAKIELPVVEPPSDIKIVIEKMVEFIVKNGRQFEAVLTEQDRAHGRFPFLLPSNRYHTYYLKVLQNAEESKLPGKGNQKHNPVGRAGDNTTAVHEEKDNLSFGSMGSDLPNDMDRKEKFKMIIGNLKKDGQDPTPKDSQSQTTVSIHAAAAAAILQAATRGIKRPNLEIYSKMSSGNGQGFGSDGGNLSSSGSLPSSQLKGFVPHRNLNAEISASAPVAKAIAEKVAIAAAGEADSSEAHMTKEQKLKAERLKRAKMFAAMIKSGVGAFKSEPPRALSLEPPGSGLSGSDAEIGNLVGKEREGSSVPFNAENSDKSHKSEEKLSDDNSERSHKSEEKLALDNNERRSKRKYRSRSSRHEEGEEEEEQVEEEEENKEIRGHRRSRKKHRSHRSSHRSRDRDAERDMDRNRRKHRRRDSSSKDKYSYRESKHDSSSDEDHQHLRHHLKYDSSSDEKHRSSRRRRGESKLSDQEHRHSRRHYSSSDDEHRHSRRHYSSSDDEHRHRSRKTKHKSRSHTERDAELEEGEIVKSDKSQVSELGRASREASAELLKSTSVPSQSPEVTNVSDELRAKIRAMLMENL</sequence>
<feature type="compositionally biased region" description="Polar residues" evidence="7">
    <location>
        <begin position="297"/>
        <end position="307"/>
    </location>
</feature>
<evidence type="ECO:0000256" key="7">
    <source>
        <dbReference type="SAM" id="MobiDB-lite"/>
    </source>
</evidence>
<feature type="compositionally biased region" description="Basic and acidic residues" evidence="7">
    <location>
        <begin position="683"/>
        <end position="716"/>
    </location>
</feature>
<dbReference type="PROSITE" id="PS50128">
    <property type="entry name" value="SURP"/>
    <property type="match status" value="2"/>
</dbReference>
<feature type="compositionally biased region" description="Low complexity" evidence="7">
    <location>
        <begin position="648"/>
        <end position="660"/>
    </location>
</feature>